<dbReference type="SUPFAM" id="SSF48726">
    <property type="entry name" value="Immunoglobulin"/>
    <property type="match status" value="2"/>
</dbReference>
<evidence type="ECO:0000256" key="4">
    <source>
        <dbReference type="ARBA" id="ARBA00023180"/>
    </source>
</evidence>
<evidence type="ECO:0000256" key="3">
    <source>
        <dbReference type="ARBA" id="ARBA00023136"/>
    </source>
</evidence>
<keyword evidence="5" id="KW-1133">Transmembrane helix</keyword>
<evidence type="ECO:0000313" key="7">
    <source>
        <dbReference type="EMBL" id="KAG5847310.1"/>
    </source>
</evidence>
<protein>
    <recommendedName>
        <fullName evidence="6">Immunoglobulin domain-containing protein</fullName>
    </recommendedName>
</protein>
<dbReference type="InterPro" id="IPR015631">
    <property type="entry name" value="CD2/SLAM_rcpt"/>
</dbReference>
<keyword evidence="2" id="KW-0732">Signal</keyword>
<dbReference type="EMBL" id="JAFIRN010000006">
    <property type="protein sequence ID" value="KAG5847310.1"/>
    <property type="molecule type" value="Genomic_DNA"/>
</dbReference>
<evidence type="ECO:0000256" key="1">
    <source>
        <dbReference type="ARBA" id="ARBA00004370"/>
    </source>
</evidence>
<evidence type="ECO:0000256" key="5">
    <source>
        <dbReference type="SAM" id="Phobius"/>
    </source>
</evidence>
<organism evidence="7 8">
    <name type="scientific">Anguilla anguilla</name>
    <name type="common">European freshwater eel</name>
    <name type="synonym">Muraena anguilla</name>
    <dbReference type="NCBI Taxonomy" id="7936"/>
    <lineage>
        <taxon>Eukaryota</taxon>
        <taxon>Metazoa</taxon>
        <taxon>Chordata</taxon>
        <taxon>Craniata</taxon>
        <taxon>Vertebrata</taxon>
        <taxon>Euteleostomi</taxon>
        <taxon>Actinopterygii</taxon>
        <taxon>Neopterygii</taxon>
        <taxon>Teleostei</taxon>
        <taxon>Anguilliformes</taxon>
        <taxon>Anguillidae</taxon>
        <taxon>Anguilla</taxon>
    </lineage>
</organism>
<dbReference type="SMART" id="SM00409">
    <property type="entry name" value="IG"/>
    <property type="match status" value="1"/>
</dbReference>
<dbReference type="PANTHER" id="PTHR12080:SF48">
    <property type="entry name" value="IMMUNOGLOBULIN SUBTYPE DOMAIN-CONTAINING PROTEIN"/>
    <property type="match status" value="1"/>
</dbReference>
<name>A0A9D3ME50_ANGAN</name>
<evidence type="ECO:0000256" key="2">
    <source>
        <dbReference type="ARBA" id="ARBA00022729"/>
    </source>
</evidence>
<comment type="caution">
    <text evidence="7">The sequence shown here is derived from an EMBL/GenBank/DDBJ whole genome shotgun (WGS) entry which is preliminary data.</text>
</comment>
<evidence type="ECO:0000259" key="6">
    <source>
        <dbReference type="SMART" id="SM00409"/>
    </source>
</evidence>
<dbReference type="InterPro" id="IPR036179">
    <property type="entry name" value="Ig-like_dom_sf"/>
</dbReference>
<keyword evidence="4" id="KW-0325">Glycoprotein</keyword>
<keyword evidence="5" id="KW-0812">Transmembrane</keyword>
<keyword evidence="3 5" id="KW-0472">Membrane</keyword>
<sequence>MLLYIIVCQYGCSEGVAETATGSNITVKVGESITFPFSVEGNQSYTADLLFNNTFKIVTWYPQPFIHVREKYQGRVSIGNHSIWLNKLSLSDSGLYQVKIEYTSSFKPPEYTYFHLQVFEPVSKPNITAECLGSNVSLRCFSSQGTEVTYSWETVPPCGNDSCVHLGQAIDLHLHSLSPSTTCMCTAHNPVSRATSDSVDLEICFPQRSKVTWVPALCATSAFLVFGALILLLYKRKQHQQYQSETIQVEVDEPVMEEEPPSAVPSIDPVYVSRLC</sequence>
<keyword evidence="8" id="KW-1185">Reference proteome</keyword>
<reference evidence="7" key="1">
    <citation type="submission" date="2021-01" db="EMBL/GenBank/DDBJ databases">
        <title>A chromosome-scale assembly of European eel, Anguilla anguilla.</title>
        <authorList>
            <person name="Henkel C."/>
            <person name="Jong-Raadsen S.A."/>
            <person name="Dufour S."/>
            <person name="Weltzien F.-A."/>
            <person name="Palstra A.P."/>
            <person name="Pelster B."/>
            <person name="Spaink H.P."/>
            <person name="Van Den Thillart G.E."/>
            <person name="Jansen H."/>
            <person name="Zahm M."/>
            <person name="Klopp C."/>
            <person name="Cedric C."/>
            <person name="Louis A."/>
            <person name="Berthelot C."/>
            <person name="Parey E."/>
            <person name="Roest Crollius H."/>
            <person name="Montfort J."/>
            <person name="Robinson-Rechavi M."/>
            <person name="Bucao C."/>
            <person name="Bouchez O."/>
            <person name="Gislard M."/>
            <person name="Lluch J."/>
            <person name="Milhes M."/>
            <person name="Lampietro C."/>
            <person name="Lopez Roques C."/>
            <person name="Donnadieu C."/>
            <person name="Braasch I."/>
            <person name="Desvignes T."/>
            <person name="Postlethwait J."/>
            <person name="Bobe J."/>
            <person name="Guiguen Y."/>
            <person name="Dirks R."/>
        </authorList>
    </citation>
    <scope>NUCLEOTIDE SEQUENCE</scope>
    <source>
        <strain evidence="7">Tag_6206</strain>
        <tissue evidence="7">Liver</tissue>
    </source>
</reference>
<dbReference type="PANTHER" id="PTHR12080">
    <property type="entry name" value="SIGNALING LYMPHOCYTIC ACTIVATION MOLECULE"/>
    <property type="match status" value="1"/>
</dbReference>
<feature type="domain" description="Immunoglobulin" evidence="6">
    <location>
        <begin position="22"/>
        <end position="119"/>
    </location>
</feature>
<proteinExistence type="predicted"/>
<dbReference type="AlphaFoldDB" id="A0A9D3ME50"/>
<dbReference type="Gene3D" id="2.60.40.10">
    <property type="entry name" value="Immunoglobulins"/>
    <property type="match status" value="2"/>
</dbReference>
<dbReference type="InterPro" id="IPR003599">
    <property type="entry name" value="Ig_sub"/>
</dbReference>
<gene>
    <name evidence="7" type="ORF">ANANG_G00124660</name>
</gene>
<dbReference type="Proteomes" id="UP001044222">
    <property type="component" value="Chromosome 6"/>
</dbReference>
<comment type="subcellular location">
    <subcellularLocation>
        <location evidence="1">Membrane</location>
    </subcellularLocation>
</comment>
<dbReference type="GO" id="GO:0016020">
    <property type="term" value="C:membrane"/>
    <property type="evidence" value="ECO:0007669"/>
    <property type="project" value="UniProtKB-SubCell"/>
</dbReference>
<accession>A0A9D3ME50</accession>
<evidence type="ECO:0000313" key="8">
    <source>
        <dbReference type="Proteomes" id="UP001044222"/>
    </source>
</evidence>
<dbReference type="InterPro" id="IPR013783">
    <property type="entry name" value="Ig-like_fold"/>
</dbReference>
<feature type="transmembrane region" description="Helical" evidence="5">
    <location>
        <begin position="213"/>
        <end position="234"/>
    </location>
</feature>